<evidence type="ECO:0000256" key="1">
    <source>
        <dbReference type="ARBA" id="ARBA00007797"/>
    </source>
</evidence>
<reference evidence="3" key="1">
    <citation type="submission" date="2025-08" db="UniProtKB">
        <authorList>
            <consortium name="Ensembl"/>
        </authorList>
    </citation>
    <scope>IDENTIFICATION</scope>
</reference>
<reference evidence="3" key="2">
    <citation type="submission" date="2025-09" db="UniProtKB">
        <authorList>
            <consortium name="Ensembl"/>
        </authorList>
    </citation>
    <scope>IDENTIFICATION</scope>
</reference>
<dbReference type="InterPro" id="IPR005612">
    <property type="entry name" value="CCAAT-binding_factor"/>
</dbReference>
<evidence type="ECO:0000313" key="3">
    <source>
        <dbReference type="Ensembl" id="ENSFHEP00000028599.1"/>
    </source>
</evidence>
<dbReference type="Ensembl" id="ENSFHET00000018382.1">
    <property type="protein sequence ID" value="ENSFHEP00000028599.1"/>
    <property type="gene ID" value="ENSFHEG00000012867.1"/>
</dbReference>
<feature type="domain" description="CCAAT-binding factor" evidence="2">
    <location>
        <begin position="42"/>
        <end position="249"/>
    </location>
</feature>
<protein>
    <submittedName>
        <fullName evidence="3">CCAAT enhancer binding protein zeta</fullName>
    </submittedName>
</protein>
<dbReference type="Pfam" id="PF03914">
    <property type="entry name" value="CBF"/>
    <property type="match status" value="1"/>
</dbReference>
<name>A0A3Q2QMW9_FUNHE</name>
<evidence type="ECO:0000313" key="4">
    <source>
        <dbReference type="Proteomes" id="UP000265000"/>
    </source>
</evidence>
<accession>A0A3Q2QMW9</accession>
<dbReference type="PANTHER" id="PTHR12048:SF0">
    <property type="entry name" value="CCAAT_ENHANCER-BINDING PROTEIN ZETA"/>
    <property type="match status" value="1"/>
</dbReference>
<proteinExistence type="inferred from homology"/>
<dbReference type="InterPro" id="IPR040155">
    <property type="entry name" value="CEBPZ/Mak21-like"/>
</dbReference>
<dbReference type="AlphaFoldDB" id="A0A3Q2QMW9"/>
<sequence length="491" mass="55675">MLSALLTGVNRAYPYAGAGDQKVKEQLDTLFRVVHLARFNTAVQALLLLFQVLDSQQSVSDRFYVALYRKLLDPGLAASSRQNLFLNLLYKALKADVALRRVKAFIKRLLQVGAELGGGFACGALFLVSEVMKAKPGLRLLCGFGSDSARFCQDGEEEFKDLSEENQEEEEEEEEERFVDADKLGQGVCVAEPETRPAASWVHHQNLEGSCQNYDPLHRNPLFCGADRSTLWELHRLALHFHPSVSLFAKTILQGESIQYSGDPLQDFTLIRFLDRFVFRNPKQLKGKQNTDSAALRPKQRFPASSLPVNGAEFLSKEESQIPVEDVFFYRSVRSSKGKKAREDSEGSDVDDLDDEEVSLGSMDEEDFGDELEEEGGAFIHPDDDDDDDGRGDAETLLWVTFCSSGSDSSFFLFQFLSWRKRRRRKVGSDPVAVLRPAGLKQLRWEAQRDDWIHGRDSKTLRRKKFHCNHKSQRKTKLNRKVKKLLVKIKS</sequence>
<organism evidence="3 4">
    <name type="scientific">Fundulus heteroclitus</name>
    <name type="common">Killifish</name>
    <name type="synonym">Mummichog</name>
    <dbReference type="NCBI Taxonomy" id="8078"/>
    <lineage>
        <taxon>Eukaryota</taxon>
        <taxon>Metazoa</taxon>
        <taxon>Chordata</taxon>
        <taxon>Craniata</taxon>
        <taxon>Vertebrata</taxon>
        <taxon>Euteleostomi</taxon>
        <taxon>Actinopterygii</taxon>
        <taxon>Neopterygii</taxon>
        <taxon>Teleostei</taxon>
        <taxon>Neoteleostei</taxon>
        <taxon>Acanthomorphata</taxon>
        <taxon>Ovalentaria</taxon>
        <taxon>Atherinomorphae</taxon>
        <taxon>Cyprinodontiformes</taxon>
        <taxon>Fundulidae</taxon>
        <taxon>Fundulus</taxon>
    </lineage>
</organism>
<keyword evidence="4" id="KW-1185">Reference proteome</keyword>
<dbReference type="PANTHER" id="PTHR12048">
    <property type="entry name" value="CCAAT-BINDING FACTOR-RELATED"/>
    <property type="match status" value="1"/>
</dbReference>
<comment type="similarity">
    <text evidence="1">Belongs to the CBF/MAK21 family.</text>
</comment>
<dbReference type="GO" id="GO:0005634">
    <property type="term" value="C:nucleus"/>
    <property type="evidence" value="ECO:0007669"/>
    <property type="project" value="UniProtKB-ARBA"/>
</dbReference>
<dbReference type="GeneTree" id="ENSGT00390000006395"/>
<evidence type="ECO:0000259" key="2">
    <source>
        <dbReference type="Pfam" id="PF03914"/>
    </source>
</evidence>
<dbReference type="Proteomes" id="UP000265000">
    <property type="component" value="Unplaced"/>
</dbReference>